<comment type="caution">
    <text evidence="2">The sequence shown here is derived from an EMBL/GenBank/DDBJ whole genome shotgun (WGS) entry which is preliminary data.</text>
</comment>
<accession>A0ABV6RT46</accession>
<gene>
    <name evidence="2" type="ORF">ACFFGH_20160</name>
</gene>
<dbReference type="SUPFAM" id="SSF55729">
    <property type="entry name" value="Acyl-CoA N-acyltransferases (Nat)"/>
    <property type="match status" value="1"/>
</dbReference>
<evidence type="ECO:0000259" key="1">
    <source>
        <dbReference type="PROSITE" id="PS51729"/>
    </source>
</evidence>
<evidence type="ECO:0000313" key="3">
    <source>
        <dbReference type="Proteomes" id="UP001589896"/>
    </source>
</evidence>
<dbReference type="Proteomes" id="UP001589896">
    <property type="component" value="Unassembled WGS sequence"/>
</dbReference>
<dbReference type="InterPro" id="IPR045057">
    <property type="entry name" value="Gcn5-rel_NAT"/>
</dbReference>
<dbReference type="PANTHER" id="PTHR31435:SF10">
    <property type="entry name" value="BSR4717 PROTEIN"/>
    <property type="match status" value="1"/>
</dbReference>
<dbReference type="RefSeq" id="WP_386671645.1">
    <property type="nucleotide sequence ID" value="NZ_JBHLTG010000005.1"/>
</dbReference>
<protein>
    <submittedName>
        <fullName evidence="2">GNAT family N-acetyltransferase</fullName>
        <ecNumber evidence="2">2.3.1.-</ecNumber>
    </submittedName>
</protein>
<feature type="domain" description="N-acetyltransferase" evidence="1">
    <location>
        <begin position="4"/>
        <end position="91"/>
    </location>
</feature>
<dbReference type="EC" id="2.3.1.-" evidence="2"/>
<dbReference type="EMBL" id="JBHLTG010000005">
    <property type="protein sequence ID" value="MFC0680155.1"/>
    <property type="molecule type" value="Genomic_DNA"/>
</dbReference>
<evidence type="ECO:0000313" key="2">
    <source>
        <dbReference type="EMBL" id="MFC0680155.1"/>
    </source>
</evidence>
<dbReference type="Pfam" id="PF14542">
    <property type="entry name" value="Acetyltransf_CG"/>
    <property type="match status" value="1"/>
</dbReference>
<dbReference type="GO" id="GO:0016746">
    <property type="term" value="F:acyltransferase activity"/>
    <property type="evidence" value="ECO:0007669"/>
    <property type="project" value="UniProtKB-KW"/>
</dbReference>
<dbReference type="InterPro" id="IPR031165">
    <property type="entry name" value="GNAT_YJDJ"/>
</dbReference>
<name>A0ABV6RT46_9GAMM</name>
<sequence length="92" mass="10625">MRVEHQPDAERYVLLDGEEMLGLLDYYVTGNTIRFTHSEIDPGRRNAGLGGKLVQDTLDQVRAETSYRVDPACPFMADWLVEHPEYQELTQR</sequence>
<proteinExistence type="predicted"/>
<keyword evidence="2" id="KW-0808">Transferase</keyword>
<reference evidence="2 3" key="1">
    <citation type="submission" date="2024-09" db="EMBL/GenBank/DDBJ databases">
        <authorList>
            <person name="Sun Q."/>
            <person name="Mori K."/>
        </authorList>
    </citation>
    <scope>NUCLEOTIDE SEQUENCE [LARGE SCALE GENOMIC DNA]</scope>
    <source>
        <strain evidence="2 3">KCTC 23076</strain>
    </source>
</reference>
<organism evidence="2 3">
    <name type="scientific">Lysobacter korlensis</name>
    <dbReference type="NCBI Taxonomy" id="553636"/>
    <lineage>
        <taxon>Bacteria</taxon>
        <taxon>Pseudomonadati</taxon>
        <taxon>Pseudomonadota</taxon>
        <taxon>Gammaproteobacteria</taxon>
        <taxon>Lysobacterales</taxon>
        <taxon>Lysobacteraceae</taxon>
        <taxon>Lysobacter</taxon>
    </lineage>
</organism>
<keyword evidence="3" id="KW-1185">Reference proteome</keyword>
<dbReference type="PANTHER" id="PTHR31435">
    <property type="entry name" value="PROTEIN NATD1"/>
    <property type="match status" value="1"/>
</dbReference>
<dbReference type="InterPro" id="IPR016181">
    <property type="entry name" value="Acyl_CoA_acyltransferase"/>
</dbReference>
<dbReference type="Gene3D" id="3.40.630.30">
    <property type="match status" value="1"/>
</dbReference>
<dbReference type="PROSITE" id="PS51729">
    <property type="entry name" value="GNAT_YJDJ"/>
    <property type="match status" value="1"/>
</dbReference>
<keyword evidence="2" id="KW-0012">Acyltransferase</keyword>